<accession>A0AAV2HYJ7</accession>
<dbReference type="GO" id="GO:0005975">
    <property type="term" value="P:carbohydrate metabolic process"/>
    <property type="evidence" value="ECO:0007669"/>
    <property type="project" value="InterPro"/>
</dbReference>
<dbReference type="Proteomes" id="UP001497497">
    <property type="component" value="Unassembled WGS sequence"/>
</dbReference>
<proteinExistence type="inferred from homology"/>
<dbReference type="GO" id="GO:0020037">
    <property type="term" value="F:heme binding"/>
    <property type="evidence" value="ECO:0007669"/>
    <property type="project" value="InterPro"/>
</dbReference>
<protein>
    <recommendedName>
        <fullName evidence="11">Beta-1,4-galactosyltransferase</fullName>
        <ecNumber evidence="11">2.4.1.-</ecNumber>
    </recommendedName>
</protein>
<dbReference type="Gene3D" id="3.90.550.10">
    <property type="entry name" value="Spore Coat Polysaccharide Biosynthesis Protein SpsA, Chain A"/>
    <property type="match status" value="1"/>
</dbReference>
<dbReference type="SUPFAM" id="SSF53448">
    <property type="entry name" value="Nucleotide-diphospho-sugar transferases"/>
    <property type="match status" value="1"/>
</dbReference>
<feature type="region of interest" description="Disordered" evidence="12">
    <location>
        <begin position="79"/>
        <end position="98"/>
    </location>
</feature>
<comment type="caution">
    <text evidence="15">The sequence shown here is derived from an EMBL/GenBank/DDBJ whole genome shotgun (WGS) entry which is preliminary data.</text>
</comment>
<dbReference type="GO" id="GO:0005506">
    <property type="term" value="F:iron ion binding"/>
    <property type="evidence" value="ECO:0007669"/>
    <property type="project" value="InterPro"/>
</dbReference>
<keyword evidence="4 11" id="KW-0328">Glycosyltransferase</keyword>
<name>A0AAV2HYJ7_LYMST</name>
<dbReference type="GO" id="GO:0008378">
    <property type="term" value="F:galactosyltransferase activity"/>
    <property type="evidence" value="ECO:0007669"/>
    <property type="project" value="TreeGrafter"/>
</dbReference>
<evidence type="ECO:0000256" key="6">
    <source>
        <dbReference type="ARBA" id="ARBA00022692"/>
    </source>
</evidence>
<feature type="domain" description="Galactosyltransferase C-terminal" evidence="13">
    <location>
        <begin position="274"/>
        <end position="349"/>
    </location>
</feature>
<evidence type="ECO:0000313" key="16">
    <source>
        <dbReference type="Proteomes" id="UP001497497"/>
    </source>
</evidence>
<dbReference type="InterPro" id="IPR002321">
    <property type="entry name" value="Cyt_c_II"/>
</dbReference>
<dbReference type="Pfam" id="PF02709">
    <property type="entry name" value="Glyco_transf_7C"/>
    <property type="match status" value="1"/>
</dbReference>
<dbReference type="PANTHER" id="PTHR19300:SF57">
    <property type="entry name" value="BETA-1,4-N-ACETYLGALACTOSAMINYLTRANSFERASE"/>
    <property type="match status" value="1"/>
</dbReference>
<dbReference type="EMBL" id="CAXITT010000307">
    <property type="protein sequence ID" value="CAL1538611.1"/>
    <property type="molecule type" value="Genomic_DNA"/>
</dbReference>
<keyword evidence="8 11" id="KW-1133">Transmembrane helix</keyword>
<comment type="subcellular location">
    <subcellularLocation>
        <location evidence="1">Membrane</location>
        <topology evidence="1">Single-pass type II membrane protein</topology>
    </subcellularLocation>
</comment>
<evidence type="ECO:0000256" key="12">
    <source>
        <dbReference type="SAM" id="MobiDB-lite"/>
    </source>
</evidence>
<evidence type="ECO:0000256" key="11">
    <source>
        <dbReference type="RuleBase" id="RU368121"/>
    </source>
</evidence>
<sequence>MMKSLGSGCRACHLSTRRSRVGVLLCLGSSSIVLFSTLVYMNQAHMSFQKDLSHSDPPDPTTICIDIQQNSLDESTLNVSRLPSGQSTQDGQGDDFTANNEDVESFIETVPCNFSQINKSLPVAGQKGQQNTSSPCPDTPPFLVGRFAPPMTMMTPQELAAFFPDMAEGGHYKPRMCRPAEKTAILIPYRNRCSHLYILLPVLIPMLMRQNIDFTIYVVEQTANGTFNKGIMFNAGYLESLKVDNYDCFILHDVDLIPIDDRNLYRCNKSGPVHFSPAVSKFNYKETYHGLFGGVVSFTREHFKFINGASNVYFGWGAEDDDLRDRAANKNLTLLRKNMRVGVYDMVAHSPDKGWDRNPDRLKTFATRKDRQDVDGLNTVIYNTSFVRKLPVYTWIGVDFDKDTILATVPKHLLKAKKNVRNISLGKFKIV</sequence>
<evidence type="ECO:0000259" key="13">
    <source>
        <dbReference type="Pfam" id="PF02709"/>
    </source>
</evidence>
<keyword evidence="9 11" id="KW-0472">Membrane</keyword>
<organism evidence="15 16">
    <name type="scientific">Lymnaea stagnalis</name>
    <name type="common">Great pond snail</name>
    <name type="synonym">Helix stagnalis</name>
    <dbReference type="NCBI Taxonomy" id="6523"/>
    <lineage>
        <taxon>Eukaryota</taxon>
        <taxon>Metazoa</taxon>
        <taxon>Spiralia</taxon>
        <taxon>Lophotrochozoa</taxon>
        <taxon>Mollusca</taxon>
        <taxon>Gastropoda</taxon>
        <taxon>Heterobranchia</taxon>
        <taxon>Euthyneura</taxon>
        <taxon>Panpulmonata</taxon>
        <taxon>Hygrophila</taxon>
        <taxon>Lymnaeoidea</taxon>
        <taxon>Lymnaeidae</taxon>
        <taxon>Lymnaea</taxon>
    </lineage>
</organism>
<feature type="transmembrane region" description="Helical" evidence="11">
    <location>
        <begin position="21"/>
        <end position="41"/>
    </location>
</feature>
<feature type="compositionally biased region" description="Polar residues" evidence="12">
    <location>
        <begin position="79"/>
        <end position="91"/>
    </location>
</feature>
<comment type="similarity">
    <text evidence="3 11">Belongs to the glycosyltransferase 7 family.</text>
</comment>
<evidence type="ECO:0000256" key="7">
    <source>
        <dbReference type="ARBA" id="ARBA00022968"/>
    </source>
</evidence>
<keyword evidence="6 11" id="KW-0812">Transmembrane</keyword>
<evidence type="ECO:0000256" key="2">
    <source>
        <dbReference type="ARBA" id="ARBA00004922"/>
    </source>
</evidence>
<evidence type="ECO:0000256" key="9">
    <source>
        <dbReference type="ARBA" id="ARBA00023136"/>
    </source>
</evidence>
<comment type="function">
    <text evidence="11">Catalyses the transfer of galactose onto proteins or lipids.</text>
</comment>
<keyword evidence="16" id="KW-1185">Reference proteome</keyword>
<reference evidence="15 16" key="1">
    <citation type="submission" date="2024-04" db="EMBL/GenBank/DDBJ databases">
        <authorList>
            <consortium name="Genoscope - CEA"/>
            <person name="William W."/>
        </authorList>
    </citation>
    <scope>NUCLEOTIDE SEQUENCE [LARGE SCALE GENOMIC DNA]</scope>
</reference>
<gene>
    <name evidence="15" type="ORF">GSLYS_00012432001</name>
</gene>
<evidence type="ECO:0000256" key="8">
    <source>
        <dbReference type="ARBA" id="ARBA00022989"/>
    </source>
</evidence>
<dbReference type="InterPro" id="IPR029044">
    <property type="entry name" value="Nucleotide-diphossugar_trans"/>
</dbReference>
<dbReference type="GO" id="GO:0005794">
    <property type="term" value="C:Golgi apparatus"/>
    <property type="evidence" value="ECO:0007669"/>
    <property type="project" value="TreeGrafter"/>
</dbReference>
<dbReference type="PANTHER" id="PTHR19300">
    <property type="entry name" value="BETA-1,4-GALACTOSYLTRANSFERASE"/>
    <property type="match status" value="1"/>
</dbReference>
<dbReference type="InterPro" id="IPR027791">
    <property type="entry name" value="Galactosyl_T_C"/>
</dbReference>
<evidence type="ECO:0000256" key="4">
    <source>
        <dbReference type="ARBA" id="ARBA00022676"/>
    </source>
</evidence>
<evidence type="ECO:0000313" key="15">
    <source>
        <dbReference type="EMBL" id="CAL1538611.1"/>
    </source>
</evidence>
<dbReference type="EC" id="2.4.1.-" evidence="11"/>
<dbReference type="InterPro" id="IPR027995">
    <property type="entry name" value="Galactosyl_T_N"/>
</dbReference>
<keyword evidence="10 11" id="KW-0325">Glycoprotein</keyword>
<evidence type="ECO:0000256" key="3">
    <source>
        <dbReference type="ARBA" id="ARBA00005735"/>
    </source>
</evidence>
<dbReference type="CDD" id="cd00899">
    <property type="entry name" value="b4GalT"/>
    <property type="match status" value="1"/>
</dbReference>
<dbReference type="GO" id="GO:0009055">
    <property type="term" value="F:electron transfer activity"/>
    <property type="evidence" value="ECO:0007669"/>
    <property type="project" value="InterPro"/>
</dbReference>
<evidence type="ECO:0000256" key="10">
    <source>
        <dbReference type="ARBA" id="ARBA00023180"/>
    </source>
</evidence>
<dbReference type="Pfam" id="PF13733">
    <property type="entry name" value="Glyco_transf_7N"/>
    <property type="match status" value="1"/>
</dbReference>
<evidence type="ECO:0000256" key="1">
    <source>
        <dbReference type="ARBA" id="ARBA00004606"/>
    </source>
</evidence>
<dbReference type="InterPro" id="IPR003859">
    <property type="entry name" value="Galactosyl_T"/>
</dbReference>
<keyword evidence="5 11" id="KW-0808">Transferase</keyword>
<evidence type="ECO:0000256" key="5">
    <source>
        <dbReference type="ARBA" id="ARBA00022679"/>
    </source>
</evidence>
<dbReference type="AlphaFoldDB" id="A0AAV2HYJ7"/>
<keyword evidence="7 11" id="KW-0735">Signal-anchor</keyword>
<dbReference type="PROSITE" id="PS51009">
    <property type="entry name" value="CYTCII"/>
    <property type="match status" value="1"/>
</dbReference>
<dbReference type="GO" id="GO:0016020">
    <property type="term" value="C:membrane"/>
    <property type="evidence" value="ECO:0007669"/>
    <property type="project" value="UniProtKB-SubCell"/>
</dbReference>
<comment type="pathway">
    <text evidence="2 11">Protein modification; protein glycosylation.</text>
</comment>
<feature type="domain" description="Galactosyltransferase N-terminal" evidence="14">
    <location>
        <begin position="136"/>
        <end position="268"/>
    </location>
</feature>
<dbReference type="PRINTS" id="PR02050">
    <property type="entry name" value="B14GALTRFASE"/>
</dbReference>
<evidence type="ECO:0000259" key="14">
    <source>
        <dbReference type="Pfam" id="PF13733"/>
    </source>
</evidence>